<name>A0AAD9IXC9_RIDPI</name>
<evidence type="ECO:0000313" key="1">
    <source>
        <dbReference type="EMBL" id="KAK2142078.1"/>
    </source>
</evidence>
<dbReference type="AlphaFoldDB" id="A0AAD9IXC9"/>
<organism evidence="1 2">
    <name type="scientific">Ridgeia piscesae</name>
    <name type="common">Tubeworm</name>
    <dbReference type="NCBI Taxonomy" id="27915"/>
    <lineage>
        <taxon>Eukaryota</taxon>
        <taxon>Metazoa</taxon>
        <taxon>Spiralia</taxon>
        <taxon>Lophotrochozoa</taxon>
        <taxon>Annelida</taxon>
        <taxon>Polychaeta</taxon>
        <taxon>Sedentaria</taxon>
        <taxon>Canalipalpata</taxon>
        <taxon>Sabellida</taxon>
        <taxon>Siboglinidae</taxon>
        <taxon>Ridgeia</taxon>
    </lineage>
</organism>
<keyword evidence="2" id="KW-1185">Reference proteome</keyword>
<dbReference type="Proteomes" id="UP001209878">
    <property type="component" value="Unassembled WGS sequence"/>
</dbReference>
<comment type="caution">
    <text evidence="1">The sequence shown here is derived from an EMBL/GenBank/DDBJ whole genome shotgun (WGS) entry which is preliminary data.</text>
</comment>
<reference evidence="1" key="1">
    <citation type="journal article" date="2023" name="Mol. Biol. Evol.">
        <title>Third-Generation Sequencing Reveals the Adaptive Role of the Epigenome in Three Deep-Sea Polychaetes.</title>
        <authorList>
            <person name="Perez M."/>
            <person name="Aroh O."/>
            <person name="Sun Y."/>
            <person name="Lan Y."/>
            <person name="Juniper S.K."/>
            <person name="Young C.R."/>
            <person name="Angers B."/>
            <person name="Qian P.Y."/>
        </authorList>
    </citation>
    <scope>NUCLEOTIDE SEQUENCE</scope>
    <source>
        <strain evidence="1">R07B-5</strain>
    </source>
</reference>
<proteinExistence type="predicted"/>
<evidence type="ECO:0000313" key="2">
    <source>
        <dbReference type="Proteomes" id="UP001209878"/>
    </source>
</evidence>
<protein>
    <submittedName>
        <fullName evidence="1">Uncharacterized protein</fullName>
    </submittedName>
</protein>
<dbReference type="EMBL" id="JAODUO010005000">
    <property type="protein sequence ID" value="KAK2142078.1"/>
    <property type="molecule type" value="Genomic_DNA"/>
</dbReference>
<sequence length="50" mass="5933">MHVYIGKAQYPVLWNAKALHTLLPWQTYSIKHHHNLARKHSVTQQLMREG</sequence>
<accession>A0AAD9IXC9</accession>
<gene>
    <name evidence="1" type="ORF">NP493_5019g00000</name>
</gene>